<evidence type="ECO:0000313" key="2">
    <source>
        <dbReference type="Proteomes" id="UP000190648"/>
    </source>
</evidence>
<comment type="caution">
    <text evidence="1">The sequence shown here is derived from an EMBL/GenBank/DDBJ whole genome shotgun (WGS) entry which is preliminary data.</text>
</comment>
<proteinExistence type="predicted"/>
<dbReference type="OrthoDB" id="10309423at2759"/>
<evidence type="ECO:0000313" key="1">
    <source>
        <dbReference type="EMBL" id="OPJ81270.1"/>
    </source>
</evidence>
<sequence>MALGVDMACWVQDTALPLLVPMLRRAWIPMAQQEQEVQLALSDHRKVLEALERAYLVEDIALVGQDLAQLGVDMGLREEGKWVR</sequence>
<name>A0A1V4K9W1_PATFA</name>
<gene>
    <name evidence="1" type="ORF">AV530_009751</name>
</gene>
<keyword evidence="2" id="KW-1185">Reference proteome</keyword>
<reference evidence="1 2" key="1">
    <citation type="submission" date="2016-02" db="EMBL/GenBank/DDBJ databases">
        <title>Band-tailed pigeon sequencing and assembly.</title>
        <authorList>
            <person name="Soares A.E."/>
            <person name="Novak B.J."/>
            <person name="Rice E.S."/>
            <person name="O'Connell B."/>
            <person name="Chang D."/>
            <person name="Weber S."/>
            <person name="Shapiro B."/>
        </authorList>
    </citation>
    <scope>NUCLEOTIDE SEQUENCE [LARGE SCALE GENOMIC DNA]</scope>
    <source>
        <strain evidence="1">BTP2013</strain>
        <tissue evidence="1">Blood</tissue>
    </source>
</reference>
<organism evidence="1 2">
    <name type="scientific">Patagioenas fasciata monilis</name>
    <dbReference type="NCBI Taxonomy" id="372326"/>
    <lineage>
        <taxon>Eukaryota</taxon>
        <taxon>Metazoa</taxon>
        <taxon>Chordata</taxon>
        <taxon>Craniata</taxon>
        <taxon>Vertebrata</taxon>
        <taxon>Euteleostomi</taxon>
        <taxon>Archelosauria</taxon>
        <taxon>Archosauria</taxon>
        <taxon>Dinosauria</taxon>
        <taxon>Saurischia</taxon>
        <taxon>Theropoda</taxon>
        <taxon>Coelurosauria</taxon>
        <taxon>Aves</taxon>
        <taxon>Neognathae</taxon>
        <taxon>Neoaves</taxon>
        <taxon>Columbimorphae</taxon>
        <taxon>Columbiformes</taxon>
        <taxon>Columbidae</taxon>
        <taxon>Patagioenas</taxon>
    </lineage>
</organism>
<dbReference type="EMBL" id="LSYS01003973">
    <property type="protein sequence ID" value="OPJ81270.1"/>
    <property type="molecule type" value="Genomic_DNA"/>
</dbReference>
<dbReference type="AlphaFoldDB" id="A0A1V4K9W1"/>
<accession>A0A1V4K9W1</accession>
<dbReference type="Proteomes" id="UP000190648">
    <property type="component" value="Unassembled WGS sequence"/>
</dbReference>
<protein>
    <submittedName>
        <fullName evidence="1">Uncharacterized protein</fullName>
    </submittedName>
</protein>